<accession>A0A5N7MTB8</accession>
<dbReference type="GO" id="GO:0003677">
    <property type="term" value="F:DNA binding"/>
    <property type="evidence" value="ECO:0007669"/>
    <property type="project" value="InterPro"/>
</dbReference>
<dbReference type="Gene3D" id="3.90.1750.20">
    <property type="entry name" value="Putative Large Serine Recombinase, Chain B, Domain 2"/>
    <property type="match status" value="1"/>
</dbReference>
<dbReference type="Proteomes" id="UP000403266">
    <property type="component" value="Unassembled WGS sequence"/>
</dbReference>
<evidence type="ECO:0000313" key="2">
    <source>
        <dbReference type="EMBL" id="MPR30241.1"/>
    </source>
</evidence>
<dbReference type="Pfam" id="PF07508">
    <property type="entry name" value="Recombinase"/>
    <property type="match status" value="1"/>
</dbReference>
<proteinExistence type="predicted"/>
<dbReference type="InterPro" id="IPR038109">
    <property type="entry name" value="DNA_bind_recomb_sf"/>
</dbReference>
<name>A0A5N7MTB8_9HYPH</name>
<sequence>MTHSRVLGVLANPSYAGLHVFGRYQSSKEVEPSGEIRSRSRLMPQDAWRIVIPDHHDGDISAEQFVVNRERLAANRTNREGIAGPVREGLCLLQGLLLCGICGRRLGVRYTGNGAFTRFTNVCGSTERLWRPALAR</sequence>
<dbReference type="OrthoDB" id="7475655at2"/>
<feature type="domain" description="Recombinase" evidence="1">
    <location>
        <begin position="2"/>
        <end position="73"/>
    </location>
</feature>
<dbReference type="EMBL" id="VOSK01000332">
    <property type="protein sequence ID" value="MPR30241.1"/>
    <property type="molecule type" value="Genomic_DNA"/>
</dbReference>
<organism evidence="2 3">
    <name type="scientific">Microvirga tunisiensis</name>
    <dbReference type="NCBI Taxonomy" id="2108360"/>
    <lineage>
        <taxon>Bacteria</taxon>
        <taxon>Pseudomonadati</taxon>
        <taxon>Pseudomonadota</taxon>
        <taxon>Alphaproteobacteria</taxon>
        <taxon>Hyphomicrobiales</taxon>
        <taxon>Methylobacteriaceae</taxon>
        <taxon>Microvirga</taxon>
    </lineage>
</organism>
<gene>
    <name evidence="2" type="ORF">FS320_35690</name>
</gene>
<protein>
    <recommendedName>
        <fullName evidence="1">Recombinase domain-containing protein</fullName>
    </recommendedName>
</protein>
<dbReference type="GO" id="GO:0000150">
    <property type="term" value="F:DNA strand exchange activity"/>
    <property type="evidence" value="ECO:0007669"/>
    <property type="project" value="InterPro"/>
</dbReference>
<keyword evidence="3" id="KW-1185">Reference proteome</keyword>
<comment type="caution">
    <text evidence="2">The sequence shown here is derived from an EMBL/GenBank/DDBJ whole genome shotgun (WGS) entry which is preliminary data.</text>
</comment>
<dbReference type="InterPro" id="IPR011109">
    <property type="entry name" value="DNA_bind_recombinase_dom"/>
</dbReference>
<evidence type="ECO:0000259" key="1">
    <source>
        <dbReference type="Pfam" id="PF07508"/>
    </source>
</evidence>
<dbReference type="AlphaFoldDB" id="A0A5N7MTB8"/>
<evidence type="ECO:0000313" key="3">
    <source>
        <dbReference type="Proteomes" id="UP000403266"/>
    </source>
</evidence>
<reference evidence="2 3" key="1">
    <citation type="journal article" date="2019" name="Syst. Appl. Microbiol.">
        <title>Microvirga tunisiensis sp. nov., a root nodule symbiotic bacterium isolated from Lupinus micranthus and L. luteus grown in Northern Tunisia.</title>
        <authorList>
            <person name="Msaddak A."/>
            <person name="Rejili M."/>
            <person name="Duran D."/>
            <person name="Mars M."/>
            <person name="Palacios J.M."/>
            <person name="Ruiz-Argueso T."/>
            <person name="Rey L."/>
            <person name="Imperial J."/>
        </authorList>
    </citation>
    <scope>NUCLEOTIDE SEQUENCE [LARGE SCALE GENOMIC DNA]</scope>
    <source>
        <strain evidence="2 3">Lmie10</strain>
    </source>
</reference>